<dbReference type="AlphaFoldDB" id="A0A8J4GLH5"/>
<sequence>MLLMFAGAAIGVCGAVSWLNDRRRQRLLHVRDDAVESSELSPSPGDEFGNDEGPCSNDINARRRLPASNLAAIAIALGSLMAVSGGTLLATRQMRSGGKRHRLARGGPPRIPLKELVRFREQQWFLEELEVGSCTVNPKLTCWGSSGDWTSIASVHSQELGRGYYTA</sequence>
<keyword evidence="2" id="KW-0812">Transmembrane</keyword>
<gene>
    <name evidence="4" type="ORF">Vretimale_13190</name>
</gene>
<evidence type="ECO:0000313" key="4">
    <source>
        <dbReference type="EMBL" id="GIM09366.1"/>
    </source>
</evidence>
<protein>
    <submittedName>
        <fullName evidence="4">Uncharacterized protein</fullName>
    </submittedName>
</protein>
<organism evidence="4 5">
    <name type="scientific">Volvox reticuliferus</name>
    <dbReference type="NCBI Taxonomy" id="1737510"/>
    <lineage>
        <taxon>Eukaryota</taxon>
        <taxon>Viridiplantae</taxon>
        <taxon>Chlorophyta</taxon>
        <taxon>core chlorophytes</taxon>
        <taxon>Chlorophyceae</taxon>
        <taxon>CS clade</taxon>
        <taxon>Chlamydomonadales</taxon>
        <taxon>Volvocaceae</taxon>
        <taxon>Volvox</taxon>
    </lineage>
</organism>
<reference evidence="4" key="1">
    <citation type="journal article" date="2021" name="Proc. Natl. Acad. Sci. U.S.A.">
        <title>Three genomes in the algal genus Volvox reveal the fate of a haploid sex-determining region after a transition to homothallism.</title>
        <authorList>
            <person name="Yamamoto K."/>
            <person name="Hamaji T."/>
            <person name="Kawai-Toyooka H."/>
            <person name="Matsuzaki R."/>
            <person name="Takahashi F."/>
            <person name="Nishimura Y."/>
            <person name="Kawachi M."/>
            <person name="Noguchi H."/>
            <person name="Minakuchi Y."/>
            <person name="Umen J.G."/>
            <person name="Toyoda A."/>
            <person name="Nozaki H."/>
        </authorList>
    </citation>
    <scope>NUCLEOTIDE SEQUENCE</scope>
    <source>
        <strain evidence="4">NIES-3785</strain>
    </source>
</reference>
<evidence type="ECO:0000256" key="3">
    <source>
        <dbReference type="SAM" id="SignalP"/>
    </source>
</evidence>
<keyword evidence="2" id="KW-0472">Membrane</keyword>
<feature type="transmembrane region" description="Helical" evidence="2">
    <location>
        <begin position="70"/>
        <end position="90"/>
    </location>
</feature>
<evidence type="ECO:0000256" key="2">
    <source>
        <dbReference type="SAM" id="Phobius"/>
    </source>
</evidence>
<feature type="chain" id="PRO_5035272764" evidence="3">
    <location>
        <begin position="16"/>
        <end position="167"/>
    </location>
</feature>
<keyword evidence="2" id="KW-1133">Transmembrane helix</keyword>
<comment type="caution">
    <text evidence="4">The sequence shown here is derived from an EMBL/GenBank/DDBJ whole genome shotgun (WGS) entry which is preliminary data.</text>
</comment>
<dbReference type="EMBL" id="BNCQ01000031">
    <property type="protein sequence ID" value="GIM09366.1"/>
    <property type="molecule type" value="Genomic_DNA"/>
</dbReference>
<keyword evidence="3" id="KW-0732">Signal</keyword>
<feature type="signal peptide" evidence="3">
    <location>
        <begin position="1"/>
        <end position="15"/>
    </location>
</feature>
<proteinExistence type="predicted"/>
<dbReference type="Proteomes" id="UP000722791">
    <property type="component" value="Unassembled WGS sequence"/>
</dbReference>
<accession>A0A8J4GLH5</accession>
<name>A0A8J4GLH5_9CHLO</name>
<evidence type="ECO:0000313" key="5">
    <source>
        <dbReference type="Proteomes" id="UP000722791"/>
    </source>
</evidence>
<feature type="region of interest" description="Disordered" evidence="1">
    <location>
        <begin position="34"/>
        <end position="57"/>
    </location>
</feature>
<evidence type="ECO:0000256" key="1">
    <source>
        <dbReference type="SAM" id="MobiDB-lite"/>
    </source>
</evidence>